<reference evidence="6" key="2">
    <citation type="journal article" date="2021" name="PeerJ">
        <title>Extensive microbial diversity within the chicken gut microbiome revealed by metagenomics and culture.</title>
        <authorList>
            <person name="Gilroy R."/>
            <person name="Ravi A."/>
            <person name="Getino M."/>
            <person name="Pursley I."/>
            <person name="Horton D.L."/>
            <person name="Alikhan N.F."/>
            <person name="Baker D."/>
            <person name="Gharbi K."/>
            <person name="Hall N."/>
            <person name="Watson M."/>
            <person name="Adriaenssens E.M."/>
            <person name="Foster-Nyarko E."/>
            <person name="Jarju S."/>
            <person name="Secka A."/>
            <person name="Antonio M."/>
            <person name="Oren A."/>
            <person name="Chaudhuri R.R."/>
            <person name="La Ragione R."/>
            <person name="Hildebrand F."/>
            <person name="Pallen M.J."/>
        </authorList>
    </citation>
    <scope>NUCLEOTIDE SEQUENCE</scope>
    <source>
        <strain evidence="6">CHK186-9395</strain>
    </source>
</reference>
<evidence type="ECO:0000256" key="1">
    <source>
        <dbReference type="ARBA" id="ARBA00004453"/>
    </source>
</evidence>
<dbReference type="CDD" id="cd16393">
    <property type="entry name" value="SPO0J_N"/>
    <property type="match status" value="1"/>
</dbReference>
<reference evidence="6" key="1">
    <citation type="submission" date="2020-10" db="EMBL/GenBank/DDBJ databases">
        <authorList>
            <person name="Gilroy R."/>
        </authorList>
    </citation>
    <scope>NUCLEOTIDE SEQUENCE</scope>
    <source>
        <strain evidence="6">CHK186-9395</strain>
    </source>
</reference>
<dbReference type="FunFam" id="1.10.10.2830:FF:000001">
    <property type="entry name" value="Chromosome partitioning protein ParB"/>
    <property type="match status" value="1"/>
</dbReference>
<gene>
    <name evidence="6" type="ORF">IAA62_01650</name>
</gene>
<dbReference type="InterPro" id="IPR050336">
    <property type="entry name" value="Chromosome_partition/occlusion"/>
</dbReference>
<comment type="subcellular location">
    <subcellularLocation>
        <location evidence="1">Cytoplasm</location>
        <location evidence="1">Nucleoid</location>
    </subcellularLocation>
</comment>
<evidence type="ECO:0000256" key="2">
    <source>
        <dbReference type="ARBA" id="ARBA00006295"/>
    </source>
</evidence>
<evidence type="ECO:0000256" key="3">
    <source>
        <dbReference type="ARBA" id="ARBA00022829"/>
    </source>
</evidence>
<sequence>MKKGLGKGLEALFSIYDEENEKEEKPVSKTADNIKENNDGVLEIAIEEIRPNPNQPRKNFDQTALEELAQSIKNHGVIQPLVVNKEDDGYMIIAGERRYRAAKLAGLEFVPCIVKNYTEKQIKEIALIENLQREDLNPVEAAKAIKQLMDEYNFTQEIVADRIGKSRPNVTNLLRLLSLYPDVLKLVENGRLSAGHARCLVVVSDYTQQLKFANMACDNKMSVRDLEKAVKNYLNPKKLSNQKTEQSVELKELVNEMQRVFSTKVSVIGNDKKGRIYIDYYSRDDLDRIAELIELAKTKTLTLKNLKDINKR</sequence>
<name>A0A9D1NDR3_9FIRM</name>
<dbReference type="PANTHER" id="PTHR33375:SF1">
    <property type="entry name" value="CHROMOSOME-PARTITIONING PROTEIN PARB-RELATED"/>
    <property type="match status" value="1"/>
</dbReference>
<evidence type="ECO:0000259" key="5">
    <source>
        <dbReference type="SMART" id="SM00470"/>
    </source>
</evidence>
<dbReference type="Gene3D" id="3.90.1530.30">
    <property type="match status" value="1"/>
</dbReference>
<evidence type="ECO:0000313" key="7">
    <source>
        <dbReference type="Proteomes" id="UP000886861"/>
    </source>
</evidence>
<evidence type="ECO:0000256" key="4">
    <source>
        <dbReference type="ARBA" id="ARBA00023125"/>
    </source>
</evidence>
<dbReference type="InterPro" id="IPR036086">
    <property type="entry name" value="ParB/Sulfiredoxin_sf"/>
</dbReference>
<dbReference type="GO" id="GO:0003677">
    <property type="term" value="F:DNA binding"/>
    <property type="evidence" value="ECO:0007669"/>
    <property type="project" value="UniProtKB-KW"/>
</dbReference>
<dbReference type="SMART" id="SM00470">
    <property type="entry name" value="ParB"/>
    <property type="match status" value="1"/>
</dbReference>
<evidence type="ECO:0000313" key="6">
    <source>
        <dbReference type="EMBL" id="HIV01244.1"/>
    </source>
</evidence>
<dbReference type="Pfam" id="PF02195">
    <property type="entry name" value="ParB_N"/>
    <property type="match status" value="1"/>
</dbReference>
<protein>
    <submittedName>
        <fullName evidence="6">ParB/RepB/Spo0J family partition protein</fullName>
    </submittedName>
</protein>
<dbReference type="GO" id="GO:0009295">
    <property type="term" value="C:nucleoid"/>
    <property type="evidence" value="ECO:0007669"/>
    <property type="project" value="UniProtKB-SubCell"/>
</dbReference>
<proteinExistence type="inferred from homology"/>
<dbReference type="FunFam" id="3.90.1530.30:FF:000001">
    <property type="entry name" value="Chromosome partitioning protein ParB"/>
    <property type="match status" value="1"/>
</dbReference>
<dbReference type="Proteomes" id="UP000886861">
    <property type="component" value="Unassembled WGS sequence"/>
</dbReference>
<dbReference type="InterPro" id="IPR041468">
    <property type="entry name" value="HTH_ParB/Spo0J"/>
</dbReference>
<dbReference type="SUPFAM" id="SSF110849">
    <property type="entry name" value="ParB/Sulfiredoxin"/>
    <property type="match status" value="1"/>
</dbReference>
<dbReference type="PANTHER" id="PTHR33375">
    <property type="entry name" value="CHROMOSOME-PARTITIONING PROTEIN PARB-RELATED"/>
    <property type="match status" value="1"/>
</dbReference>
<dbReference type="EMBL" id="DVOJ01000006">
    <property type="protein sequence ID" value="HIV01244.1"/>
    <property type="molecule type" value="Genomic_DNA"/>
</dbReference>
<organism evidence="6 7">
    <name type="scientific">Candidatus Caccopulliclostridium gallistercoris</name>
    <dbReference type="NCBI Taxonomy" id="2840719"/>
    <lineage>
        <taxon>Bacteria</taxon>
        <taxon>Bacillati</taxon>
        <taxon>Bacillota</taxon>
        <taxon>Clostridia</taxon>
        <taxon>Candidatus Caccopulliclostridium</taxon>
    </lineage>
</organism>
<feature type="domain" description="ParB-like N-terminal" evidence="5">
    <location>
        <begin position="42"/>
        <end position="131"/>
    </location>
</feature>
<accession>A0A9D1NDR3</accession>
<dbReference type="InterPro" id="IPR003115">
    <property type="entry name" value="ParB_N"/>
</dbReference>
<dbReference type="AlphaFoldDB" id="A0A9D1NDR3"/>
<keyword evidence="4" id="KW-0238">DNA-binding</keyword>
<keyword evidence="3" id="KW-0159">Chromosome partition</keyword>
<dbReference type="GO" id="GO:0045881">
    <property type="term" value="P:positive regulation of sporulation resulting in formation of a cellular spore"/>
    <property type="evidence" value="ECO:0007669"/>
    <property type="project" value="TreeGrafter"/>
</dbReference>
<dbReference type="InterPro" id="IPR004437">
    <property type="entry name" value="ParB/RepB/Spo0J"/>
</dbReference>
<dbReference type="GO" id="GO:0007059">
    <property type="term" value="P:chromosome segregation"/>
    <property type="evidence" value="ECO:0007669"/>
    <property type="project" value="UniProtKB-KW"/>
</dbReference>
<comment type="similarity">
    <text evidence="2">Belongs to the ParB family.</text>
</comment>
<dbReference type="Gene3D" id="1.10.10.2830">
    <property type="match status" value="1"/>
</dbReference>
<dbReference type="Pfam" id="PF17762">
    <property type="entry name" value="HTH_ParB"/>
    <property type="match status" value="1"/>
</dbReference>
<dbReference type="NCBIfam" id="TIGR00180">
    <property type="entry name" value="parB_part"/>
    <property type="match status" value="1"/>
</dbReference>
<comment type="caution">
    <text evidence="6">The sequence shown here is derived from an EMBL/GenBank/DDBJ whole genome shotgun (WGS) entry which is preliminary data.</text>
</comment>
<dbReference type="GO" id="GO:0005694">
    <property type="term" value="C:chromosome"/>
    <property type="evidence" value="ECO:0007669"/>
    <property type="project" value="TreeGrafter"/>
</dbReference>